<dbReference type="InterPro" id="IPR016158">
    <property type="entry name" value="Cullin_homology"/>
</dbReference>
<keyword evidence="3" id="KW-1133">Transmembrane helix</keyword>
<dbReference type="PROSITE" id="PS50069">
    <property type="entry name" value="CULLIN_2"/>
    <property type="match status" value="1"/>
</dbReference>
<accession>J4TWQ9</accession>
<keyword evidence="6" id="KW-1185">Reference proteome</keyword>
<dbReference type="InterPro" id="IPR019559">
    <property type="entry name" value="Cullin_neddylation_domain"/>
</dbReference>
<dbReference type="Gene3D" id="3.30.230.130">
    <property type="entry name" value="Cullin, Chain C, Domain 2"/>
    <property type="match status" value="1"/>
</dbReference>
<evidence type="ECO:0000313" key="6">
    <source>
        <dbReference type="Proteomes" id="UP000002753"/>
    </source>
</evidence>
<feature type="transmembrane region" description="Helical" evidence="3">
    <location>
        <begin position="166"/>
        <end position="183"/>
    </location>
</feature>
<feature type="region of interest" description="Disordered" evidence="2">
    <location>
        <begin position="1"/>
        <end position="20"/>
    </location>
</feature>
<gene>
    <name evidence="5" type="primary">YJL047C</name>
    <name evidence="5" type="ORF">SKUD_177104</name>
</gene>
<feature type="compositionally biased region" description="Low complexity" evidence="2">
    <location>
        <begin position="756"/>
        <end position="767"/>
    </location>
</feature>
<dbReference type="Proteomes" id="UP000002753">
    <property type="component" value="Unassembled WGS sequence"/>
</dbReference>
<protein>
    <submittedName>
        <fullName evidence="5">RTT101-like protein</fullName>
    </submittedName>
</protein>
<sequence length="843" mass="99212">MMNKSANKKEEYHETPGKETSSNDILELLHRFNDDGNPKYQTIIAELHDFFRLTLSETIDVVDIRELECDNEKVAKFRELMPRMLSNCRELTQRKSYIPFESEVSENDQKQKKFQLLHQHQIVLNFQEFCNELTKLVIDAHVLRFLSKCNSSYDVMSKHWTSFYKLFEYVIGALGPIISYVHVNYPMIRKELGFKNLTVYQYYDSKLFESIKTSLGKDFPALVTASIHHYIHMFPITNIVLEGEVPMLRIMSSCNFNLESLSPKDFYMRTLKDYFDKEPNLGPKLETFKNFKVLLTRNALLASLFFPEWVSDANDLFISHLLLNKKSISEYIEIGKNTYDEEKERYFKTETCFSLLMFKNAFEARNMLSEFKEFCDDAISEKLKAAYGPNHDVGRLFDEVVQLANVDHLKIYSDSIEYHLCDLLSSTSRAIEQYVKYFESLLLKLVKKIKMEKAELSRDMKLKYLYDNLPILKLKFVNLPTFSNFFERSIFRKTILQCDQNSTFIKDILPVYKDCLMELFKERIITNVSQEDEMRYRDQYQPYLSQFFQPSEVMADLRIKYASFLSFYDNIQAVVEFGKKYNENNHTSFFPLVFDKEGIPKAFQQPNDELERNFVLPEEMDHIWNEFLSNYYRENKVEGSDASKKELYPMWNLHHCEVESPYITPDGGNLIFELTLFQTCVLVLFNDSDHWTLESISERTKLAYKDLTLILKSFLNYKVLTKDTDNSYRINENFKPDFRKVKNGKLRVVLPRNAPSQSSNTGNGRSSSTHREGSNSQWTQELLKACITRSVKSERDGLGYDHLFETVKQQIKGFSVGEFKDALTKLLRDKFIIKDESTDTYKY</sequence>
<feature type="region of interest" description="Disordered" evidence="2">
    <location>
        <begin position="751"/>
        <end position="777"/>
    </location>
</feature>
<evidence type="ECO:0000256" key="3">
    <source>
        <dbReference type="SAM" id="Phobius"/>
    </source>
</evidence>
<evidence type="ECO:0000259" key="4">
    <source>
        <dbReference type="PROSITE" id="PS50069"/>
    </source>
</evidence>
<keyword evidence="3" id="KW-0472">Membrane</keyword>
<evidence type="ECO:0000313" key="5">
    <source>
        <dbReference type="EMBL" id="EJT42615.1"/>
    </source>
</evidence>
<dbReference type="SMART" id="SM00884">
    <property type="entry name" value="Cullin_Nedd8"/>
    <property type="match status" value="1"/>
</dbReference>
<dbReference type="Pfam" id="PF26557">
    <property type="entry name" value="Cullin_AB"/>
    <property type="match status" value="1"/>
</dbReference>
<feature type="compositionally biased region" description="Basic and acidic residues" evidence="2">
    <location>
        <begin position="7"/>
        <end position="17"/>
    </location>
</feature>
<proteinExistence type="inferred from homology"/>
<comment type="similarity">
    <text evidence="1">Belongs to the cullin family.</text>
</comment>
<comment type="caution">
    <text evidence="5">The sequence shown here is derived from an EMBL/GenBank/DDBJ whole genome shotgun (WGS) entry which is preliminary data.</text>
</comment>
<dbReference type="SUPFAM" id="SSF75632">
    <property type="entry name" value="Cullin homology domain"/>
    <property type="match status" value="1"/>
</dbReference>
<dbReference type="STRING" id="226230.J4TWQ9"/>
<dbReference type="EMBL" id="AACI03001364">
    <property type="protein sequence ID" value="EJT42615.1"/>
    <property type="molecule type" value="Genomic_DNA"/>
</dbReference>
<dbReference type="AlphaFoldDB" id="J4TWQ9"/>
<organism evidence="5 6">
    <name type="scientific">Saccharomyces kudriavzevii (strain ATCC MYA-4449 / AS 2.2408 / CBS 8840 / NBRC 1802 / NCYC 2889)</name>
    <name type="common">Yeast</name>
    <dbReference type="NCBI Taxonomy" id="226230"/>
    <lineage>
        <taxon>Eukaryota</taxon>
        <taxon>Fungi</taxon>
        <taxon>Dikarya</taxon>
        <taxon>Ascomycota</taxon>
        <taxon>Saccharomycotina</taxon>
        <taxon>Saccharomycetes</taxon>
        <taxon>Saccharomycetales</taxon>
        <taxon>Saccharomycetaceae</taxon>
        <taxon>Saccharomyces</taxon>
    </lineage>
</organism>
<dbReference type="HOGENOM" id="CLU_337750_0_0_1"/>
<evidence type="ECO:0000256" key="1">
    <source>
        <dbReference type="PROSITE-ProRule" id="PRU00330"/>
    </source>
</evidence>
<reference evidence="5 6" key="1">
    <citation type="journal article" date="2003" name="Science">
        <title>Finding functional features in Saccharomyces genomes by phylogenetic footprinting.</title>
        <authorList>
            <person name="Cliften P.F."/>
            <person name="Sudarsanam P."/>
            <person name="Desikan A."/>
            <person name="Fulton L."/>
            <person name="Fulton B."/>
            <person name="Majors J."/>
            <person name="Waterston R."/>
            <person name="Cohen B.A."/>
            <person name="Johnston M."/>
        </authorList>
    </citation>
    <scope>NUCLEOTIDE SEQUENCE [LARGE SCALE GENOMIC DNA]</scope>
    <source>
        <strain evidence="6">ATCC MYA-4449 / AS 2.2408 / CBS 8840 / NBRC 1802 / NCYC 2889</strain>
    </source>
</reference>
<name>J4TWQ9_SACK1</name>
<dbReference type="InterPro" id="IPR036317">
    <property type="entry name" value="Cullin_homology_sf"/>
</dbReference>
<keyword evidence="3" id="KW-0812">Transmembrane</keyword>
<feature type="domain" description="Cullin family profile" evidence="4">
    <location>
        <begin position="429"/>
        <end position="715"/>
    </location>
</feature>
<evidence type="ECO:0000256" key="2">
    <source>
        <dbReference type="SAM" id="MobiDB-lite"/>
    </source>
</evidence>
<reference evidence="6" key="2">
    <citation type="journal article" date="2011" name="G3 (Bethesda)">
        <title>The awesome power of yeast evolutionary genetics: New genome sequences and strain resources for the Saccharomyces sensu stricto genus.</title>
        <authorList>
            <person name="Scannell D.R."/>
            <person name="Zill O.A."/>
            <person name="Rokas A."/>
            <person name="Payen C."/>
            <person name="Dunham M.J."/>
            <person name="Eisen M.B."/>
            <person name="Rine J."/>
            <person name="Johnston M."/>
            <person name="Hittinger C.T."/>
        </authorList>
    </citation>
    <scope>GENOME REANNOTATION</scope>
    <source>
        <strain evidence="6">ATCC MYA-4449 / AS 2.2408 / CBS 8840 / NBRC 1802 / NCYC 2889</strain>
    </source>
</reference>
<dbReference type="InterPro" id="IPR059120">
    <property type="entry name" value="Cullin-like_AB"/>
</dbReference>